<dbReference type="EMBL" id="FCNY02000009">
    <property type="protein sequence ID" value="SAL46961.1"/>
    <property type="molecule type" value="Genomic_DNA"/>
</dbReference>
<keyword evidence="2" id="KW-1185">Reference proteome</keyword>
<sequence>MEHQTFNGLILPTDEEEEAINRGIALDPDTWELSDEEFKELKPYSVWILENPNGTEPPTAA</sequence>
<dbReference type="RefSeq" id="WP_014251138.1">
    <property type="nucleotide sequence ID" value="NZ_FCNY02000009.1"/>
</dbReference>
<organism evidence="1 2">
    <name type="scientific">Caballeronia cordobensis</name>
    <name type="common">Burkholderia cordobensis</name>
    <dbReference type="NCBI Taxonomy" id="1353886"/>
    <lineage>
        <taxon>Bacteria</taxon>
        <taxon>Pseudomonadati</taxon>
        <taxon>Pseudomonadota</taxon>
        <taxon>Betaproteobacteria</taxon>
        <taxon>Burkholderiales</taxon>
        <taxon>Burkholderiaceae</taxon>
        <taxon>Caballeronia</taxon>
    </lineage>
</organism>
<evidence type="ECO:0000313" key="2">
    <source>
        <dbReference type="Proteomes" id="UP000054740"/>
    </source>
</evidence>
<dbReference type="AlphaFoldDB" id="A0A158HSR2"/>
<evidence type="ECO:0000313" key="1">
    <source>
        <dbReference type="EMBL" id="SAL46961.1"/>
    </source>
</evidence>
<accession>A0A158HSR2</accession>
<reference evidence="2" key="1">
    <citation type="submission" date="2016-01" db="EMBL/GenBank/DDBJ databases">
        <authorList>
            <person name="Peeters C."/>
        </authorList>
    </citation>
    <scope>NUCLEOTIDE SEQUENCE [LARGE SCALE GENOMIC DNA]</scope>
</reference>
<proteinExistence type="predicted"/>
<protein>
    <submittedName>
        <fullName evidence="1">Uncharacterized protein</fullName>
    </submittedName>
</protein>
<dbReference type="Proteomes" id="UP000054740">
    <property type="component" value="Unassembled WGS sequence"/>
</dbReference>
<name>A0A158HSR2_CABCO</name>
<gene>
    <name evidence="1" type="ORF">AWB70_03702</name>
</gene>